<reference evidence="2 3" key="1">
    <citation type="submission" date="2019-07" db="EMBL/GenBank/DDBJ databases">
        <authorList>
            <person name="Hibberd C M."/>
            <person name="Gehrig L. J."/>
            <person name="Chang H.-W."/>
            <person name="Venkatesh S."/>
        </authorList>
    </citation>
    <scope>NUCLEOTIDE SEQUENCE [LARGE SCALE GENOMIC DNA]</scope>
    <source>
        <strain evidence="2">Blautia_luti_SSTS_Bg7063</strain>
    </source>
</reference>
<protein>
    <submittedName>
        <fullName evidence="2">Putative ribosomal protein YlxQ</fullName>
    </submittedName>
</protein>
<dbReference type="EMBL" id="CABHNW010000178">
    <property type="protein sequence ID" value="VUX40930.1"/>
    <property type="molecule type" value="Genomic_DNA"/>
</dbReference>
<sequence>MKNNKVLSLIGLATKAGKTVSGDFSTEKSVKTGKGFLALVADDASENTKKKFRNMCTYYEVPLYFLSDKESLGRAMGKEFRASLAVQDENFAKAIMKALEKESSKKPA</sequence>
<feature type="domain" description="Ribosomal protein eL8/eL30/eS12/Gadd45" evidence="1">
    <location>
        <begin position="5"/>
        <end position="93"/>
    </location>
</feature>
<accession>A0A564W8B8</accession>
<dbReference type="AlphaFoldDB" id="A0A564W8B8"/>
<dbReference type="Pfam" id="PF01248">
    <property type="entry name" value="Ribosomal_L7Ae"/>
    <property type="match status" value="1"/>
</dbReference>
<organism evidence="2 3">
    <name type="scientific">Blautia luti</name>
    <dbReference type="NCBI Taxonomy" id="89014"/>
    <lineage>
        <taxon>Bacteria</taxon>
        <taxon>Bacillati</taxon>
        <taxon>Bacillota</taxon>
        <taxon>Clostridia</taxon>
        <taxon>Lachnospirales</taxon>
        <taxon>Lachnospiraceae</taxon>
        <taxon>Blautia</taxon>
    </lineage>
</organism>
<keyword evidence="2" id="KW-0687">Ribonucleoprotein</keyword>
<dbReference type="GO" id="GO:0005840">
    <property type="term" value="C:ribosome"/>
    <property type="evidence" value="ECO:0007669"/>
    <property type="project" value="UniProtKB-KW"/>
</dbReference>
<dbReference type="InterPro" id="IPR004038">
    <property type="entry name" value="Ribosomal_eL8/eL30/eS12/Gad45"/>
</dbReference>
<evidence type="ECO:0000313" key="3">
    <source>
        <dbReference type="Proteomes" id="UP000408482"/>
    </source>
</evidence>
<dbReference type="SUPFAM" id="SSF55315">
    <property type="entry name" value="L30e-like"/>
    <property type="match status" value="1"/>
</dbReference>
<gene>
    <name evidence="2" type="primary">rplGA</name>
    <name evidence="2" type="ORF">RSSSTS7063_01541</name>
</gene>
<keyword evidence="3" id="KW-1185">Reference proteome</keyword>
<dbReference type="InterPro" id="IPR029064">
    <property type="entry name" value="Ribosomal_eL30-like_sf"/>
</dbReference>
<dbReference type="RefSeq" id="WP_144095797.1">
    <property type="nucleotide sequence ID" value="NZ_CABHNW010000178.1"/>
</dbReference>
<evidence type="ECO:0000313" key="2">
    <source>
        <dbReference type="EMBL" id="VUX40930.1"/>
    </source>
</evidence>
<name>A0A564W8B8_9FIRM</name>
<proteinExistence type="predicted"/>
<keyword evidence="2" id="KW-0689">Ribosomal protein</keyword>
<evidence type="ECO:0000259" key="1">
    <source>
        <dbReference type="Pfam" id="PF01248"/>
    </source>
</evidence>
<dbReference type="Gene3D" id="3.30.1330.30">
    <property type="match status" value="1"/>
</dbReference>
<dbReference type="Proteomes" id="UP000408482">
    <property type="component" value="Unassembled WGS sequence"/>
</dbReference>